<evidence type="ECO:0008006" key="4">
    <source>
        <dbReference type="Google" id="ProtNLM"/>
    </source>
</evidence>
<proteinExistence type="predicted"/>
<dbReference type="PANTHER" id="PTHR43712:SF15">
    <property type="entry name" value="MONODICTYPHENONE CLUSTER TRANSCRIPTIONAL COACTIVATOR MDPA"/>
    <property type="match status" value="1"/>
</dbReference>
<dbReference type="Proteomes" id="UP000030672">
    <property type="component" value="Unassembled WGS sequence"/>
</dbReference>
<sequence>MDPLWASFHEKVFDIQDAAQILSQAASKGEFADAVTKADRSITKSLVPPRASSESLRARTSILESSDSLQNMLRDPRGLLEHLMFQVQLLASLQWLSSFQVLACIPIEQPTTFEDVAELASVPSSQLIRVTRIAAMAGFLREPRSGHVVHSALSAQFVLEPFSLDALLFISDVANPTSMHMTRATRTYGETQKLEQTPYQLVFHTTPDSVVDTKIRRQHAAFDRLSAYNYVNDLPSMYDWQSLDAGTVVEVCARSVDTITALPQLSEKLEFIVQTNDSKMYDHMTLLSRSGQKYRSSSAPLNNTTLPTTQGYDNPLAPVKVQYRTDGGPQTVQGAAVYLYYVPPPSTTRKIEQVLAELDAELRAHYAVLQSRPNSTMLVVMHLLPDPGALSGQVEANLRTLDMLLHQLTNQRLLEKRDVLNVLGKIRDSTGRLVLIKTSVDRHWPVTVLEIKAEVYQTSSL</sequence>
<dbReference type="InterPro" id="IPR036390">
    <property type="entry name" value="WH_DNA-bd_sf"/>
</dbReference>
<dbReference type="STRING" id="1043003.A0A074W3Q7"/>
<gene>
    <name evidence="2" type="ORF">M437DRAFT_72945</name>
</gene>
<evidence type="ECO:0000313" key="2">
    <source>
        <dbReference type="EMBL" id="KEQ66139.1"/>
    </source>
</evidence>
<organism evidence="2 3">
    <name type="scientific">Aureobasidium melanogenum (strain CBS 110374)</name>
    <name type="common">Aureobasidium pullulans var. melanogenum</name>
    <dbReference type="NCBI Taxonomy" id="1043003"/>
    <lineage>
        <taxon>Eukaryota</taxon>
        <taxon>Fungi</taxon>
        <taxon>Dikarya</taxon>
        <taxon>Ascomycota</taxon>
        <taxon>Pezizomycotina</taxon>
        <taxon>Dothideomycetes</taxon>
        <taxon>Dothideomycetidae</taxon>
        <taxon>Dothideales</taxon>
        <taxon>Saccotheciaceae</taxon>
        <taxon>Aureobasidium</taxon>
    </lineage>
</organism>
<dbReference type="PANTHER" id="PTHR43712">
    <property type="entry name" value="PUTATIVE (AFU_ORTHOLOGUE AFUA_4G14580)-RELATED"/>
    <property type="match status" value="1"/>
</dbReference>
<protein>
    <recommendedName>
        <fullName evidence="4">O-methyltransferas-like protein</fullName>
    </recommendedName>
</protein>
<evidence type="ECO:0000313" key="3">
    <source>
        <dbReference type="Proteomes" id="UP000030672"/>
    </source>
</evidence>
<dbReference type="HOGENOM" id="CLU_005533_11_0_1"/>
<dbReference type="EMBL" id="KL584826">
    <property type="protein sequence ID" value="KEQ66139.1"/>
    <property type="molecule type" value="Genomic_DNA"/>
</dbReference>
<dbReference type="AlphaFoldDB" id="A0A074W3Q7"/>
<feature type="region of interest" description="Disordered" evidence="1">
    <location>
        <begin position="292"/>
        <end position="313"/>
    </location>
</feature>
<keyword evidence="3" id="KW-1185">Reference proteome</keyword>
<dbReference type="SUPFAM" id="SSF46785">
    <property type="entry name" value="Winged helix' DNA-binding domain"/>
    <property type="match status" value="1"/>
</dbReference>
<dbReference type="GeneID" id="63919311"/>
<reference evidence="2 3" key="1">
    <citation type="journal article" date="2014" name="BMC Genomics">
        <title>Genome sequencing of four Aureobasidium pullulans varieties: biotechnological potential, stress tolerance, and description of new species.</title>
        <authorList>
            <person name="Gostin Ar C."/>
            <person name="Ohm R.A."/>
            <person name="Kogej T."/>
            <person name="Sonjak S."/>
            <person name="Turk M."/>
            <person name="Zajc J."/>
            <person name="Zalar P."/>
            <person name="Grube M."/>
            <person name="Sun H."/>
            <person name="Han J."/>
            <person name="Sharma A."/>
            <person name="Chiniquy J."/>
            <person name="Ngan C.Y."/>
            <person name="Lipzen A."/>
            <person name="Barry K."/>
            <person name="Grigoriev I.V."/>
            <person name="Gunde-Cimerman N."/>
        </authorList>
    </citation>
    <scope>NUCLEOTIDE SEQUENCE [LARGE SCALE GENOMIC DNA]</scope>
    <source>
        <strain evidence="2 3">CBS 110374</strain>
    </source>
</reference>
<evidence type="ECO:0000256" key="1">
    <source>
        <dbReference type="SAM" id="MobiDB-lite"/>
    </source>
</evidence>
<feature type="compositionally biased region" description="Polar residues" evidence="1">
    <location>
        <begin position="292"/>
        <end position="312"/>
    </location>
</feature>
<name>A0A074W3Q7_AURM1</name>
<dbReference type="RefSeq" id="XP_040883162.1">
    <property type="nucleotide sequence ID" value="XM_041025938.1"/>
</dbReference>
<accession>A0A074W3Q7</accession>